<evidence type="ECO:0000256" key="5">
    <source>
        <dbReference type="ARBA" id="ARBA00023136"/>
    </source>
</evidence>
<evidence type="ECO:0000256" key="3">
    <source>
        <dbReference type="ARBA" id="ARBA00022692"/>
    </source>
</evidence>
<comment type="caution">
    <text evidence="9">The sequence shown here is derived from an EMBL/GenBank/DDBJ whole genome shotgun (WGS) entry which is preliminary data.</text>
</comment>
<protein>
    <submittedName>
        <fullName evidence="9">RDD family protein</fullName>
    </submittedName>
</protein>
<dbReference type="OrthoDB" id="4555857at2"/>
<evidence type="ECO:0000256" key="1">
    <source>
        <dbReference type="ARBA" id="ARBA00004651"/>
    </source>
</evidence>
<organism evidence="9 10">
    <name type="scientific">Tessaracoccus rhinocerotis</name>
    <dbReference type="NCBI Taxonomy" id="1689449"/>
    <lineage>
        <taxon>Bacteria</taxon>
        <taxon>Bacillati</taxon>
        <taxon>Actinomycetota</taxon>
        <taxon>Actinomycetes</taxon>
        <taxon>Propionibacteriales</taxon>
        <taxon>Propionibacteriaceae</taxon>
        <taxon>Tessaracoccus</taxon>
    </lineage>
</organism>
<dbReference type="GO" id="GO:0005886">
    <property type="term" value="C:plasma membrane"/>
    <property type="evidence" value="ECO:0007669"/>
    <property type="project" value="UniProtKB-SubCell"/>
</dbReference>
<accession>A0A553K310</accession>
<proteinExistence type="predicted"/>
<comment type="subcellular location">
    <subcellularLocation>
        <location evidence="1">Cell membrane</location>
        <topology evidence="1">Multi-pass membrane protein</topology>
    </subcellularLocation>
</comment>
<feature type="compositionally biased region" description="Low complexity" evidence="6">
    <location>
        <begin position="21"/>
        <end position="38"/>
    </location>
</feature>
<dbReference type="PANTHER" id="PTHR36115:SF4">
    <property type="entry name" value="MEMBRANE PROTEIN"/>
    <property type="match status" value="1"/>
</dbReference>
<name>A0A553K310_9ACTN</name>
<feature type="domain" description="RDD" evidence="8">
    <location>
        <begin position="47"/>
        <end position="197"/>
    </location>
</feature>
<feature type="compositionally biased region" description="Pro residues" evidence="6">
    <location>
        <begin position="1"/>
        <end position="20"/>
    </location>
</feature>
<dbReference type="InterPro" id="IPR051791">
    <property type="entry name" value="Pra-immunoreactive"/>
</dbReference>
<dbReference type="PANTHER" id="PTHR36115">
    <property type="entry name" value="PROLINE-RICH ANTIGEN HOMOLOG-RELATED"/>
    <property type="match status" value="1"/>
</dbReference>
<dbReference type="AlphaFoldDB" id="A0A553K310"/>
<evidence type="ECO:0000313" key="10">
    <source>
        <dbReference type="Proteomes" id="UP000317638"/>
    </source>
</evidence>
<dbReference type="Proteomes" id="UP000317638">
    <property type="component" value="Unassembled WGS sequence"/>
</dbReference>
<dbReference type="EMBL" id="VKKG01000002">
    <property type="protein sequence ID" value="TRY19089.1"/>
    <property type="molecule type" value="Genomic_DNA"/>
</dbReference>
<dbReference type="Pfam" id="PF06271">
    <property type="entry name" value="RDD"/>
    <property type="match status" value="1"/>
</dbReference>
<evidence type="ECO:0000313" key="9">
    <source>
        <dbReference type="EMBL" id="TRY19089.1"/>
    </source>
</evidence>
<evidence type="ECO:0000256" key="4">
    <source>
        <dbReference type="ARBA" id="ARBA00022989"/>
    </source>
</evidence>
<reference evidence="9 10" key="1">
    <citation type="submission" date="2019-07" db="EMBL/GenBank/DDBJ databases">
        <authorList>
            <person name="Zhou L.-Y."/>
        </authorList>
    </citation>
    <scope>NUCLEOTIDE SEQUENCE [LARGE SCALE GENOMIC DNA]</scope>
    <source>
        <strain evidence="9 10">YIM 101269</strain>
    </source>
</reference>
<gene>
    <name evidence="9" type="ORF">FOJ82_06100</name>
</gene>
<keyword evidence="4 7" id="KW-1133">Transmembrane helix</keyword>
<feature type="transmembrane region" description="Helical" evidence="7">
    <location>
        <begin position="149"/>
        <end position="182"/>
    </location>
</feature>
<keyword evidence="10" id="KW-1185">Reference proteome</keyword>
<evidence type="ECO:0000259" key="8">
    <source>
        <dbReference type="Pfam" id="PF06271"/>
    </source>
</evidence>
<feature type="region of interest" description="Disordered" evidence="6">
    <location>
        <begin position="1"/>
        <end position="42"/>
    </location>
</feature>
<keyword evidence="3 7" id="KW-0812">Transmembrane</keyword>
<dbReference type="InterPro" id="IPR010432">
    <property type="entry name" value="RDD"/>
</dbReference>
<feature type="transmembrane region" description="Helical" evidence="7">
    <location>
        <begin position="59"/>
        <end position="81"/>
    </location>
</feature>
<evidence type="ECO:0000256" key="7">
    <source>
        <dbReference type="SAM" id="Phobius"/>
    </source>
</evidence>
<keyword evidence="5 7" id="KW-0472">Membrane</keyword>
<keyword evidence="2" id="KW-1003">Cell membrane</keyword>
<feature type="transmembrane region" description="Helical" evidence="7">
    <location>
        <begin position="93"/>
        <end position="114"/>
    </location>
</feature>
<evidence type="ECO:0000256" key="2">
    <source>
        <dbReference type="ARBA" id="ARBA00022475"/>
    </source>
</evidence>
<sequence>MSPENAPPPGNFQQPGPPYGQQPGQPYGQQPGQPYGQPSSRVGQPGELLDRFLARLIDFAVLVVAGSIIVGFLVVSLLMGGSFGVFGMGGGNFLSSLVSSVLMAALYLGYFAYFESSRGQTLGKMVIKLETRGPDGGRPTMEQAVKRNIWVAMGILGVIPILGGLLAGVGQLVAMILIAVGINGDVAGRRGWHDKFADGTQVVKIG</sequence>
<evidence type="ECO:0000256" key="6">
    <source>
        <dbReference type="SAM" id="MobiDB-lite"/>
    </source>
</evidence>